<evidence type="ECO:0000259" key="1">
    <source>
        <dbReference type="Pfam" id="PF01909"/>
    </source>
</evidence>
<dbReference type="InterPro" id="IPR043519">
    <property type="entry name" value="NT_sf"/>
</dbReference>
<feature type="domain" description="Polymerase nucleotidyl transferase" evidence="1">
    <location>
        <begin position="9"/>
        <end position="44"/>
    </location>
</feature>
<organism evidence="2 3">
    <name type="scientific">Acidilobus saccharovorans (strain DSM 16705 / JCM 18335 / VKM B-2471 / 345-15)</name>
    <dbReference type="NCBI Taxonomy" id="666510"/>
    <lineage>
        <taxon>Archaea</taxon>
        <taxon>Thermoproteota</taxon>
        <taxon>Thermoprotei</taxon>
        <taxon>Acidilobales</taxon>
        <taxon>Acidilobaceae</taxon>
        <taxon>Acidilobus</taxon>
    </lineage>
</organism>
<dbReference type="InParanoid" id="D9Q007"/>
<sequence length="194" mass="22360">MLSPEWAGITGSRALGTAKPSSDYDLLLYSNKPSELYNSLKDLAQEGLIAECEHETRYSKVKDTWSLDDFNALHAFKLLDSCYKGVAYTLRLLRQVEERGCTSFYRSLGWFEGAVYINDIGEGFLVPARYRVRLGFMELTAYMLTWRTRYQELPPGRYLARGLLQASGSDLYLIPDVWGYVKPLQVWTWKRDNN</sequence>
<dbReference type="STRING" id="666510.ASAC_0238"/>
<dbReference type="GO" id="GO:0016779">
    <property type="term" value="F:nucleotidyltransferase activity"/>
    <property type="evidence" value="ECO:0007669"/>
    <property type="project" value="InterPro"/>
</dbReference>
<accession>D9Q007</accession>
<keyword evidence="3" id="KW-1185">Reference proteome</keyword>
<dbReference type="HOGENOM" id="CLU_1399668_0_0_2"/>
<dbReference type="SUPFAM" id="SSF81301">
    <property type="entry name" value="Nucleotidyltransferase"/>
    <property type="match status" value="1"/>
</dbReference>
<dbReference type="InterPro" id="IPR002934">
    <property type="entry name" value="Polymerase_NTP_transf_dom"/>
</dbReference>
<name>D9Q007_ACIS3</name>
<dbReference type="Pfam" id="PF01909">
    <property type="entry name" value="NTP_transf_2"/>
    <property type="match status" value="1"/>
</dbReference>
<dbReference type="eggNOG" id="arCOG01830">
    <property type="taxonomic scope" value="Archaea"/>
</dbReference>
<dbReference type="EMBL" id="CP001742">
    <property type="protein sequence ID" value="ADL18645.1"/>
    <property type="molecule type" value="Genomic_DNA"/>
</dbReference>
<proteinExistence type="predicted"/>
<dbReference type="Proteomes" id="UP000000346">
    <property type="component" value="Chromosome"/>
</dbReference>
<evidence type="ECO:0000313" key="3">
    <source>
        <dbReference type="Proteomes" id="UP000000346"/>
    </source>
</evidence>
<dbReference type="AlphaFoldDB" id="D9Q007"/>
<gene>
    <name evidence="2" type="ordered locus">ASAC_0238</name>
</gene>
<dbReference type="KEGG" id="asc:ASAC_0238"/>
<evidence type="ECO:0000313" key="2">
    <source>
        <dbReference type="EMBL" id="ADL18645.1"/>
    </source>
</evidence>
<protein>
    <recommendedName>
        <fullName evidence="1">Polymerase nucleotidyl transferase domain-containing protein</fullName>
    </recommendedName>
</protein>
<reference evidence="2 3" key="1">
    <citation type="journal article" date="2010" name="Appl. Environ. Microbiol.">
        <title>The genome sequence of the crenarchaeon Acidilobus saccharovorans supports a new order, Acidilobales, and suggests an important ecological role in terrestrial acidic hot springs.</title>
        <authorList>
            <person name="Mardanov A.V."/>
            <person name="Svetlitchnyi V.A."/>
            <person name="Beletsky A.V."/>
            <person name="Prokofeva M.I."/>
            <person name="Bonch-Osmolovskaya E.A."/>
            <person name="Ravin N.V."/>
            <person name="Skryabin K.G."/>
        </authorList>
    </citation>
    <scope>NUCLEOTIDE SEQUENCE [LARGE SCALE GENOMIC DNA]</scope>
    <source>
        <strain evidence="3">DSM 16705 / JCM 18335 / VKM B-2471 / 345-15</strain>
    </source>
</reference>